<dbReference type="GO" id="GO:0015629">
    <property type="term" value="C:actin cytoskeleton"/>
    <property type="evidence" value="ECO:0007669"/>
    <property type="project" value="TreeGrafter"/>
</dbReference>
<evidence type="ECO:0000259" key="1">
    <source>
        <dbReference type="Pfam" id="PF00626"/>
    </source>
</evidence>
<feature type="domain" description="Gelsolin-like" evidence="1">
    <location>
        <begin position="116"/>
        <end position="177"/>
    </location>
</feature>
<keyword evidence="3" id="KW-1185">Reference proteome</keyword>
<dbReference type="InterPro" id="IPR029006">
    <property type="entry name" value="ADF-H/Gelsolin-like_dom_sf"/>
</dbReference>
<evidence type="ECO:0000313" key="3">
    <source>
        <dbReference type="Proteomes" id="UP000324222"/>
    </source>
</evidence>
<dbReference type="GO" id="GO:0051015">
    <property type="term" value="F:actin filament binding"/>
    <property type="evidence" value="ECO:0007669"/>
    <property type="project" value="InterPro"/>
</dbReference>
<dbReference type="PANTHER" id="PTHR11977:SF57">
    <property type="entry name" value="VILLIN-LIKE PROTEIN QUAIL"/>
    <property type="match status" value="1"/>
</dbReference>
<comment type="caution">
    <text evidence="2">The sequence shown here is derived from an EMBL/GenBank/DDBJ whole genome shotgun (WGS) entry which is preliminary data.</text>
</comment>
<dbReference type="InterPro" id="IPR007123">
    <property type="entry name" value="Gelsolin-like_dom"/>
</dbReference>
<dbReference type="Pfam" id="PF00626">
    <property type="entry name" value="Gelsolin"/>
    <property type="match status" value="2"/>
</dbReference>
<evidence type="ECO:0000313" key="2">
    <source>
        <dbReference type="EMBL" id="MPC13488.1"/>
    </source>
</evidence>
<dbReference type="GO" id="GO:0051016">
    <property type="term" value="P:barbed-end actin filament capping"/>
    <property type="evidence" value="ECO:0007669"/>
    <property type="project" value="TreeGrafter"/>
</dbReference>
<proteinExistence type="predicted"/>
<protein>
    <submittedName>
        <fullName evidence="2">Gelsolin</fullName>
    </submittedName>
</protein>
<reference evidence="2 3" key="1">
    <citation type="submission" date="2019-05" db="EMBL/GenBank/DDBJ databases">
        <title>Another draft genome of Portunus trituberculatus and its Hox gene families provides insights of decapod evolution.</title>
        <authorList>
            <person name="Jeong J.-H."/>
            <person name="Song I."/>
            <person name="Kim S."/>
            <person name="Choi T."/>
            <person name="Kim D."/>
            <person name="Ryu S."/>
            <person name="Kim W."/>
        </authorList>
    </citation>
    <scope>NUCLEOTIDE SEQUENCE [LARGE SCALE GENOMIC DNA]</scope>
    <source>
        <tissue evidence="2">Muscle</tissue>
    </source>
</reference>
<dbReference type="PANTHER" id="PTHR11977">
    <property type="entry name" value="VILLIN"/>
    <property type="match status" value="1"/>
</dbReference>
<accession>A0A5B7CWB7</accession>
<dbReference type="Gene3D" id="3.40.20.10">
    <property type="entry name" value="Severin"/>
    <property type="match status" value="3"/>
</dbReference>
<dbReference type="GO" id="GO:0008154">
    <property type="term" value="P:actin polymerization or depolymerization"/>
    <property type="evidence" value="ECO:0007669"/>
    <property type="project" value="TreeGrafter"/>
</dbReference>
<name>A0A5B7CWB7_PORTR</name>
<dbReference type="GO" id="GO:0005737">
    <property type="term" value="C:cytoplasm"/>
    <property type="evidence" value="ECO:0007669"/>
    <property type="project" value="TreeGrafter"/>
</dbReference>
<dbReference type="GO" id="GO:0005546">
    <property type="term" value="F:phosphatidylinositol-4,5-bisphosphate binding"/>
    <property type="evidence" value="ECO:0007669"/>
    <property type="project" value="TreeGrafter"/>
</dbReference>
<dbReference type="GO" id="GO:0051014">
    <property type="term" value="P:actin filament severing"/>
    <property type="evidence" value="ECO:0007669"/>
    <property type="project" value="TreeGrafter"/>
</dbReference>
<dbReference type="Proteomes" id="UP000324222">
    <property type="component" value="Unassembled WGS sequence"/>
</dbReference>
<dbReference type="EMBL" id="VSRR010000285">
    <property type="protein sequence ID" value="MPC13488.1"/>
    <property type="molecule type" value="Genomic_DNA"/>
</dbReference>
<dbReference type="SUPFAM" id="SSF55753">
    <property type="entry name" value="Actin depolymerizing proteins"/>
    <property type="match status" value="3"/>
</dbReference>
<organism evidence="2 3">
    <name type="scientific">Portunus trituberculatus</name>
    <name type="common">Swimming crab</name>
    <name type="synonym">Neptunus trituberculatus</name>
    <dbReference type="NCBI Taxonomy" id="210409"/>
    <lineage>
        <taxon>Eukaryota</taxon>
        <taxon>Metazoa</taxon>
        <taxon>Ecdysozoa</taxon>
        <taxon>Arthropoda</taxon>
        <taxon>Crustacea</taxon>
        <taxon>Multicrustacea</taxon>
        <taxon>Malacostraca</taxon>
        <taxon>Eumalacostraca</taxon>
        <taxon>Eucarida</taxon>
        <taxon>Decapoda</taxon>
        <taxon>Pleocyemata</taxon>
        <taxon>Brachyura</taxon>
        <taxon>Eubrachyura</taxon>
        <taxon>Portunoidea</taxon>
        <taxon>Portunidae</taxon>
        <taxon>Portuninae</taxon>
        <taxon>Portunus</taxon>
    </lineage>
</organism>
<feature type="domain" description="Gelsolin-like" evidence="1">
    <location>
        <begin position="231"/>
        <end position="285"/>
    </location>
</feature>
<dbReference type="SMART" id="SM00262">
    <property type="entry name" value="GEL"/>
    <property type="match status" value="3"/>
</dbReference>
<dbReference type="InterPro" id="IPR007122">
    <property type="entry name" value="Villin/Gelsolin"/>
</dbReference>
<dbReference type="OrthoDB" id="6375767at2759"/>
<gene>
    <name evidence="2" type="primary">Gel</name>
    <name evidence="2" type="ORF">E2C01_006226</name>
</gene>
<dbReference type="AlphaFoldDB" id="A0A5B7CWB7"/>
<sequence length="291" mass="31929">MGRQAPLVPWHLRGLHSWKPQQNHIGVMARGFPAPRDSTPTSISNSGSACGLFYSETSTDEAGVAAIKSVELDNLLGGGPVQHREVEGSESKRFLSYFKNGIRVLQGGVATGFRKIEWKAMNDGDVYVLDTRTAIYVWVGRNSNNIEKLQGAKFASTLKLEHGGGTVVVVEDGQEAALQDKERIAFEELLPLNNKQVTPAAEAPKDDTVARRICQELKLFRCTDESGTLKVVEVKNGPLFQADLDSNDSFIIDNGSDGIWVWVGKKATKKEREEALRNAQGFITKKGYAPQ</sequence>